<dbReference type="Gene3D" id="1.20.870.10">
    <property type="entry name" value="Son of sevenless (SoS) protein Chain: S domain 1"/>
    <property type="match status" value="1"/>
</dbReference>
<dbReference type="GO" id="GO:0005886">
    <property type="term" value="C:plasma membrane"/>
    <property type="evidence" value="ECO:0007669"/>
    <property type="project" value="TreeGrafter"/>
</dbReference>
<dbReference type="Gene3D" id="1.10.840.10">
    <property type="entry name" value="Ras guanine-nucleotide exchange factors catalytic domain"/>
    <property type="match status" value="1"/>
</dbReference>
<gene>
    <name evidence="5" type="ORF">FBEOM_10775</name>
</gene>
<dbReference type="EMBL" id="PVQB02000566">
    <property type="protein sequence ID" value="KAF4335366.1"/>
    <property type="molecule type" value="Genomic_DNA"/>
</dbReference>
<dbReference type="OrthoDB" id="546434at2759"/>
<dbReference type="InterPro" id="IPR023578">
    <property type="entry name" value="Ras_GEF_dom_sf"/>
</dbReference>
<name>A0A9P5DSB1_9HYPO</name>
<dbReference type="PROSITE" id="PS50212">
    <property type="entry name" value="RASGEF_NTER"/>
    <property type="match status" value="1"/>
</dbReference>
<reference evidence="5" key="2">
    <citation type="submission" date="2020-02" db="EMBL/GenBank/DDBJ databases">
        <title>Identification and distribution of gene clusters putatively required for synthesis of sphingolipid metabolism inhibitors in phylogenetically diverse species of the filamentous fungus Fusarium.</title>
        <authorList>
            <person name="Kim H.-S."/>
            <person name="Busman M."/>
            <person name="Brown D.W."/>
            <person name="Divon H."/>
            <person name="Uhlig S."/>
            <person name="Proctor R.H."/>
        </authorList>
    </citation>
    <scope>NUCLEOTIDE SEQUENCE</scope>
    <source>
        <strain evidence="5">NRRL 25174</strain>
    </source>
</reference>
<dbReference type="SUPFAM" id="SSF48366">
    <property type="entry name" value="Ras GEF"/>
    <property type="match status" value="1"/>
</dbReference>
<protein>
    <submittedName>
        <fullName evidence="5">Ras guanine-nucleotide exchange Cdc25p</fullName>
    </submittedName>
</protein>
<dbReference type="Pfam" id="PF00617">
    <property type="entry name" value="RasGEF"/>
    <property type="match status" value="1"/>
</dbReference>
<sequence length="500" mass="56757">MLLPSPEVLRELKPIVQGDKIRHSHQPLRTPKASELPANVARHSVNIQSSVLRDNSLDLDRSLVARTEITSCSLSTLVKCLTDCEPMSHREQFVSAFFATSELFCTPEEILRALIRRFDAAEYAKASKQGKIHLGVCRALRVWLESNWDPTTEQRVLISIEHFIKTRIDSALPMYSAFLLHLIKDLPTFETNNEHDNPPPSDIENNPCQHASLVTVTMATAFFDGRSHQLSILDKCHKHLACQITVKQMQVFCSIQRRELLAERWMINKARDAPNVAAMMQLTDGISNWVKESILSDLDPKNRGLMIEKWILVAQHLFQIRNFDGLVAVTTGLGDISVTRLKASWKLASVQAKESLCSLKMLVDPLGNRRNLQALTQVCSSPRLPVLRAYLSELFFTNGRHKNTSLGEGKGSVASEKVIDWDKYARIASIVQGLTNSQHPYDITPDIELQKWIQKSISELWCKDQACMEEAYYQRSRFLESGVPTRKSQTFLHALFKKRD</sequence>
<evidence type="ECO:0000259" key="4">
    <source>
        <dbReference type="PROSITE" id="PS50212"/>
    </source>
</evidence>
<dbReference type="SMART" id="SM00147">
    <property type="entry name" value="RasGEF"/>
    <property type="match status" value="1"/>
</dbReference>
<feature type="domain" description="N-terminal Ras-GEF" evidence="4">
    <location>
        <begin position="65"/>
        <end position="187"/>
    </location>
</feature>
<keyword evidence="1 2" id="KW-0344">Guanine-nucleotide releasing factor</keyword>
<dbReference type="CDD" id="cd06224">
    <property type="entry name" value="REM"/>
    <property type="match status" value="1"/>
</dbReference>
<dbReference type="Proteomes" id="UP000730481">
    <property type="component" value="Unassembled WGS sequence"/>
</dbReference>
<dbReference type="PROSITE" id="PS50009">
    <property type="entry name" value="RASGEF_CAT"/>
    <property type="match status" value="1"/>
</dbReference>
<dbReference type="PANTHER" id="PTHR23113:SF354">
    <property type="entry name" value="BUD SITE SELECTION PROTEIN 5"/>
    <property type="match status" value="1"/>
</dbReference>
<dbReference type="AlphaFoldDB" id="A0A9P5DSB1"/>
<accession>A0A9P5DSB1</accession>
<dbReference type="Pfam" id="PF00618">
    <property type="entry name" value="RasGEF_N"/>
    <property type="match status" value="1"/>
</dbReference>
<dbReference type="GO" id="GO:0005085">
    <property type="term" value="F:guanyl-nucleotide exchange factor activity"/>
    <property type="evidence" value="ECO:0007669"/>
    <property type="project" value="UniProtKB-KW"/>
</dbReference>
<evidence type="ECO:0000259" key="3">
    <source>
        <dbReference type="PROSITE" id="PS50009"/>
    </source>
</evidence>
<dbReference type="InterPro" id="IPR008937">
    <property type="entry name" value="Ras-like_GEF"/>
</dbReference>
<organism evidence="5 6">
    <name type="scientific">Fusarium beomiforme</name>
    <dbReference type="NCBI Taxonomy" id="44412"/>
    <lineage>
        <taxon>Eukaryota</taxon>
        <taxon>Fungi</taxon>
        <taxon>Dikarya</taxon>
        <taxon>Ascomycota</taxon>
        <taxon>Pezizomycotina</taxon>
        <taxon>Sordariomycetes</taxon>
        <taxon>Hypocreomycetidae</taxon>
        <taxon>Hypocreales</taxon>
        <taxon>Nectriaceae</taxon>
        <taxon>Fusarium</taxon>
        <taxon>Fusarium burgessii species complex</taxon>
    </lineage>
</organism>
<keyword evidence="6" id="KW-1185">Reference proteome</keyword>
<reference evidence="5" key="1">
    <citation type="journal article" date="2017" name="Mycologia">
        <title>Fusarium algeriense, sp. nov., a novel toxigenic crown rot pathogen of durum wheat from Algeria is nested in the Fusarium burgessii species complex.</title>
        <authorList>
            <person name="Laraba I."/>
            <person name="Keddad A."/>
            <person name="Boureghda H."/>
            <person name="Abdallah N."/>
            <person name="Vaughan M.M."/>
            <person name="Proctor R.H."/>
            <person name="Busman M."/>
            <person name="O'Donnell K."/>
        </authorList>
    </citation>
    <scope>NUCLEOTIDE SEQUENCE</scope>
    <source>
        <strain evidence="5">NRRL 25174</strain>
    </source>
</reference>
<dbReference type="PANTHER" id="PTHR23113">
    <property type="entry name" value="GUANINE NUCLEOTIDE EXCHANGE FACTOR"/>
    <property type="match status" value="1"/>
</dbReference>
<evidence type="ECO:0000313" key="5">
    <source>
        <dbReference type="EMBL" id="KAF4335366.1"/>
    </source>
</evidence>
<dbReference type="InterPro" id="IPR001895">
    <property type="entry name" value="RASGEF_cat_dom"/>
</dbReference>
<evidence type="ECO:0000256" key="2">
    <source>
        <dbReference type="PROSITE-ProRule" id="PRU00168"/>
    </source>
</evidence>
<proteinExistence type="predicted"/>
<dbReference type="InterPro" id="IPR000651">
    <property type="entry name" value="Ras-like_Gua-exchang_fac_N"/>
</dbReference>
<evidence type="ECO:0000313" key="6">
    <source>
        <dbReference type="Proteomes" id="UP000730481"/>
    </source>
</evidence>
<evidence type="ECO:0000256" key="1">
    <source>
        <dbReference type="ARBA" id="ARBA00022658"/>
    </source>
</evidence>
<feature type="domain" description="Ras-GEF" evidence="3">
    <location>
        <begin position="236"/>
        <end position="471"/>
    </location>
</feature>
<comment type="caution">
    <text evidence="5">The sequence shown here is derived from an EMBL/GenBank/DDBJ whole genome shotgun (WGS) entry which is preliminary data.</text>
</comment>
<dbReference type="InterPro" id="IPR036964">
    <property type="entry name" value="RASGEF_cat_dom_sf"/>
</dbReference>
<dbReference type="GO" id="GO:0007265">
    <property type="term" value="P:Ras protein signal transduction"/>
    <property type="evidence" value="ECO:0007669"/>
    <property type="project" value="TreeGrafter"/>
</dbReference>